<evidence type="ECO:0000256" key="1">
    <source>
        <dbReference type="SAM" id="MobiDB-lite"/>
    </source>
</evidence>
<evidence type="ECO:0000313" key="2">
    <source>
        <dbReference type="EMBL" id="PQM40419.1"/>
    </source>
</evidence>
<name>A0A314V0D7_PRUYE</name>
<protein>
    <submittedName>
        <fullName evidence="2">Uncharacterized protein</fullName>
    </submittedName>
</protein>
<dbReference type="OrthoDB" id="10350928at2759"/>
<comment type="caution">
    <text evidence="2">The sequence shown here is derived from an EMBL/GenBank/DDBJ whole genome shotgun (WGS) entry which is preliminary data.</text>
</comment>
<dbReference type="AlphaFoldDB" id="A0A314V0D7"/>
<feature type="region of interest" description="Disordered" evidence="1">
    <location>
        <begin position="1"/>
        <end position="27"/>
    </location>
</feature>
<organism evidence="2 3">
    <name type="scientific">Prunus yedoensis var. nudiflora</name>
    <dbReference type="NCBI Taxonomy" id="2094558"/>
    <lineage>
        <taxon>Eukaryota</taxon>
        <taxon>Viridiplantae</taxon>
        <taxon>Streptophyta</taxon>
        <taxon>Embryophyta</taxon>
        <taxon>Tracheophyta</taxon>
        <taxon>Spermatophyta</taxon>
        <taxon>Magnoliopsida</taxon>
        <taxon>eudicotyledons</taxon>
        <taxon>Gunneridae</taxon>
        <taxon>Pentapetalae</taxon>
        <taxon>rosids</taxon>
        <taxon>fabids</taxon>
        <taxon>Rosales</taxon>
        <taxon>Rosaceae</taxon>
        <taxon>Amygdaloideae</taxon>
        <taxon>Amygdaleae</taxon>
        <taxon>Prunus</taxon>
    </lineage>
</organism>
<sequence>MSQESSHNEPVTPAAPSKERKKSNRLTNIETYLREMREDINELRDQNKEVREGAEKTHTER</sequence>
<feature type="region of interest" description="Disordered" evidence="1">
    <location>
        <begin position="40"/>
        <end position="61"/>
    </location>
</feature>
<gene>
    <name evidence="2" type="ORF">Pyn_26673</name>
</gene>
<evidence type="ECO:0000313" key="3">
    <source>
        <dbReference type="Proteomes" id="UP000250321"/>
    </source>
</evidence>
<reference evidence="2 3" key="1">
    <citation type="submission" date="2018-02" db="EMBL/GenBank/DDBJ databases">
        <title>Draft genome of wild Prunus yedoensis var. nudiflora.</title>
        <authorList>
            <person name="Baek S."/>
            <person name="Kim J.-H."/>
            <person name="Choi K."/>
            <person name="Kim G.-B."/>
            <person name="Cho A."/>
            <person name="Jang H."/>
            <person name="Shin C.-H."/>
            <person name="Yu H.-J."/>
            <person name="Mun J.-H."/>
        </authorList>
    </citation>
    <scope>NUCLEOTIDE SEQUENCE [LARGE SCALE GENOMIC DNA]</scope>
    <source>
        <strain evidence="3">cv. Jeju island</strain>
        <tissue evidence="2">Leaf</tissue>
    </source>
</reference>
<accession>A0A314V0D7</accession>
<dbReference type="EMBL" id="PJQY01003079">
    <property type="protein sequence ID" value="PQM40419.1"/>
    <property type="molecule type" value="Genomic_DNA"/>
</dbReference>
<keyword evidence="3" id="KW-1185">Reference proteome</keyword>
<dbReference type="Proteomes" id="UP000250321">
    <property type="component" value="Unassembled WGS sequence"/>
</dbReference>
<proteinExistence type="predicted"/>